<dbReference type="EMBL" id="QOVW01000001">
    <property type="protein sequence ID" value="RDB37376.1"/>
    <property type="molecule type" value="Genomic_DNA"/>
</dbReference>
<name>A0A369L1I0_9BACT</name>
<keyword evidence="2" id="KW-1185">Reference proteome</keyword>
<dbReference type="Proteomes" id="UP000253934">
    <property type="component" value="Unassembled WGS sequence"/>
</dbReference>
<proteinExistence type="predicted"/>
<evidence type="ECO:0000313" key="2">
    <source>
        <dbReference type="Proteomes" id="UP000253934"/>
    </source>
</evidence>
<reference evidence="1" key="1">
    <citation type="submission" date="2018-04" db="EMBL/GenBank/DDBJ databases">
        <title>Draft genome sequence of the Candidatus Spirobacillus cienkowskii, a pathogen of freshwater Daphnia species, reconstructed from hemolymph metagenomic reads.</title>
        <authorList>
            <person name="Bresciani L."/>
            <person name="Lemos L.N."/>
            <person name="Wale N."/>
            <person name="Lin J.Y."/>
            <person name="Fernandes G.R."/>
            <person name="Duffy M.A."/>
            <person name="Rodrigues J.M."/>
        </authorList>
    </citation>
    <scope>NUCLEOTIDE SEQUENCE [LARGE SCALE GENOMIC DNA]</scope>
    <source>
        <strain evidence="1">Binning01</strain>
    </source>
</reference>
<organism evidence="1 2">
    <name type="scientific">Spirobacillus cienkowskii</name>
    <dbReference type="NCBI Taxonomy" id="495820"/>
    <lineage>
        <taxon>Bacteria</taxon>
        <taxon>Pseudomonadati</taxon>
        <taxon>Bdellovibrionota</taxon>
        <taxon>Oligoflexia</taxon>
        <taxon>Silvanigrellales</taxon>
        <taxon>Spirobacillus</taxon>
    </lineage>
</organism>
<comment type="caution">
    <text evidence="1">The sequence shown here is derived from an EMBL/GenBank/DDBJ whole genome shotgun (WGS) entry which is preliminary data.</text>
</comment>
<sequence>MINKKCVICAIQNTYSRTRDMKYFCYDHHNYSNKKAKVLKKRGRKRLTAEEKIMSLELRKEKQKTYNKFYYKNFVLSKNRSSRLEFQAKKSTQKVL</sequence>
<dbReference type="AlphaFoldDB" id="A0A369L1I0"/>
<evidence type="ECO:0000313" key="1">
    <source>
        <dbReference type="EMBL" id="RDB37376.1"/>
    </source>
</evidence>
<accession>A0A369L1I0</accession>
<protein>
    <submittedName>
        <fullName evidence="1">Uncharacterized protein</fullName>
    </submittedName>
</protein>
<gene>
    <name evidence="1" type="ORF">DCC88_00175</name>
</gene>